<feature type="domain" description="Apple" evidence="2">
    <location>
        <begin position="50"/>
        <end position="135"/>
    </location>
</feature>
<evidence type="ECO:0000259" key="2">
    <source>
        <dbReference type="PROSITE" id="PS50948"/>
    </source>
</evidence>
<organism evidence="4">
    <name type="scientific">Caenorhabditis remanei</name>
    <name type="common">Caenorhabditis vulgaris</name>
    <dbReference type="NCBI Taxonomy" id="31234"/>
    <lineage>
        <taxon>Eukaryota</taxon>
        <taxon>Metazoa</taxon>
        <taxon>Ecdysozoa</taxon>
        <taxon>Nematoda</taxon>
        <taxon>Chromadorea</taxon>
        <taxon>Rhabditida</taxon>
        <taxon>Rhabditina</taxon>
        <taxon>Rhabditomorpha</taxon>
        <taxon>Rhabditoidea</taxon>
        <taxon>Rhabditidae</taxon>
        <taxon>Peloderinae</taxon>
        <taxon>Caenorhabditis</taxon>
    </lineage>
</organism>
<dbReference type="Proteomes" id="UP000008281">
    <property type="component" value="Unassembled WGS sequence"/>
</dbReference>
<proteinExistence type="predicted"/>
<protein>
    <recommendedName>
        <fullName evidence="2">Apple domain-containing protein</fullName>
    </recommendedName>
</protein>
<feature type="signal peptide" evidence="1">
    <location>
        <begin position="1"/>
        <end position="18"/>
    </location>
</feature>
<sequence>MFVLSLALLSCLTTMCTSTTEWWGDLRAHLNPARQAPFYDVTYDEKVNVCPQGLHADAIPEYVYFGTMLATMTVDEHDQCLQKCAEKPRCKAVNFFHPFAYQEKGFCELLTEGQLDNPSLMRPFRKATYYEKIRCRELDDVEDVDEAEKSEITESEFSIFILYITSSIHFFPEVPEDMIREKKLDMSKLMKKLSAKVKEFNGASGGFRAARR</sequence>
<dbReference type="EMBL" id="DS268428">
    <property type="protein sequence ID" value="EFO94386.1"/>
    <property type="molecule type" value="Genomic_DNA"/>
</dbReference>
<dbReference type="AlphaFoldDB" id="E3M888"/>
<dbReference type="STRING" id="31234.E3M888"/>
<dbReference type="InParanoid" id="E3M888"/>
<gene>
    <name evidence="3" type="ORF">CRE_13331</name>
</gene>
<dbReference type="HOGENOM" id="CLU_1391367_0_0_1"/>
<dbReference type="OMA" id="YFENIQC"/>
<keyword evidence="1" id="KW-0732">Signal</keyword>
<name>E3M888_CAERE</name>
<reference evidence="3" key="1">
    <citation type="submission" date="2007-07" db="EMBL/GenBank/DDBJ databases">
        <title>PCAP assembly of the Caenorhabditis remanei genome.</title>
        <authorList>
            <consortium name="The Caenorhabditis remanei Sequencing Consortium"/>
            <person name="Wilson R.K."/>
        </authorList>
    </citation>
    <scope>NUCLEOTIDE SEQUENCE [LARGE SCALE GENOMIC DNA]</scope>
    <source>
        <strain evidence="3">PB4641</strain>
    </source>
</reference>
<evidence type="ECO:0000256" key="1">
    <source>
        <dbReference type="SAM" id="SignalP"/>
    </source>
</evidence>
<dbReference type="InterPro" id="IPR003609">
    <property type="entry name" value="Pan_app"/>
</dbReference>
<accession>E3M888</accession>
<evidence type="ECO:0000313" key="3">
    <source>
        <dbReference type="EMBL" id="EFO94386.1"/>
    </source>
</evidence>
<dbReference type="SMART" id="SM00473">
    <property type="entry name" value="PAN_AP"/>
    <property type="match status" value="1"/>
</dbReference>
<dbReference type="FunCoup" id="E3M888">
    <property type="interactions" value="57"/>
</dbReference>
<dbReference type="OrthoDB" id="5785423at2759"/>
<keyword evidence="4" id="KW-1185">Reference proteome</keyword>
<dbReference type="SUPFAM" id="SSF57414">
    <property type="entry name" value="Hairpin loop containing domain-like"/>
    <property type="match status" value="1"/>
</dbReference>
<dbReference type="Gene3D" id="3.50.4.10">
    <property type="entry name" value="Hepatocyte Growth Factor"/>
    <property type="match status" value="1"/>
</dbReference>
<dbReference type="Pfam" id="PF00024">
    <property type="entry name" value="PAN_1"/>
    <property type="match status" value="1"/>
</dbReference>
<feature type="chain" id="PRO_5003176591" description="Apple domain-containing protein" evidence="1">
    <location>
        <begin position="19"/>
        <end position="212"/>
    </location>
</feature>
<evidence type="ECO:0000313" key="4">
    <source>
        <dbReference type="Proteomes" id="UP000008281"/>
    </source>
</evidence>
<dbReference type="eggNOG" id="ENOG502SP4T">
    <property type="taxonomic scope" value="Eukaryota"/>
</dbReference>
<dbReference type="PROSITE" id="PS50948">
    <property type="entry name" value="PAN"/>
    <property type="match status" value="1"/>
</dbReference>